<dbReference type="PANTHER" id="PTHR38794">
    <property type="entry name" value="INTEGRAL MEMBRANE PROTEIN"/>
    <property type="match status" value="1"/>
</dbReference>
<feature type="transmembrane region" description="Helical" evidence="1">
    <location>
        <begin position="129"/>
        <end position="150"/>
    </location>
</feature>
<keyword evidence="1" id="KW-1133">Transmembrane helix</keyword>
<evidence type="ECO:0000313" key="4">
    <source>
        <dbReference type="Proteomes" id="UP000214365"/>
    </source>
</evidence>
<feature type="transmembrane region" description="Helical" evidence="1">
    <location>
        <begin position="207"/>
        <end position="228"/>
    </location>
</feature>
<dbReference type="GeneID" id="31004672"/>
<feature type="transmembrane region" description="Helical" evidence="1">
    <location>
        <begin position="170"/>
        <end position="195"/>
    </location>
</feature>
<dbReference type="EMBL" id="LFMY01000006">
    <property type="protein sequence ID" value="OKL59749.1"/>
    <property type="molecule type" value="Genomic_DNA"/>
</dbReference>
<feature type="transmembrane region" description="Helical" evidence="1">
    <location>
        <begin position="96"/>
        <end position="117"/>
    </location>
</feature>
<evidence type="ECO:0000313" key="3">
    <source>
        <dbReference type="EMBL" id="OKL59749.1"/>
    </source>
</evidence>
<dbReference type="STRING" id="1441469.A0A225AVW5"/>
<name>A0A225AVW5_TALAT</name>
<accession>A0A225AVW5</accession>
<dbReference type="Proteomes" id="UP000214365">
    <property type="component" value="Unassembled WGS sequence"/>
</dbReference>
<gene>
    <name evidence="3" type="ORF">UA08_04917</name>
</gene>
<organism evidence="3 4">
    <name type="scientific">Talaromyces atroroseus</name>
    <dbReference type="NCBI Taxonomy" id="1441469"/>
    <lineage>
        <taxon>Eukaryota</taxon>
        <taxon>Fungi</taxon>
        <taxon>Dikarya</taxon>
        <taxon>Ascomycota</taxon>
        <taxon>Pezizomycotina</taxon>
        <taxon>Eurotiomycetes</taxon>
        <taxon>Eurotiomycetidae</taxon>
        <taxon>Eurotiales</taxon>
        <taxon>Trichocomaceae</taxon>
        <taxon>Talaromyces</taxon>
        <taxon>Talaromyces sect. Trachyspermi</taxon>
    </lineage>
</organism>
<dbReference type="RefSeq" id="XP_020119870.1">
    <property type="nucleotide sequence ID" value="XM_020267239.1"/>
</dbReference>
<keyword evidence="1" id="KW-0472">Membrane</keyword>
<feature type="domain" description="Rhodopsin" evidence="2">
    <location>
        <begin position="42"/>
        <end position="268"/>
    </location>
</feature>
<evidence type="ECO:0000256" key="1">
    <source>
        <dbReference type="SAM" id="Phobius"/>
    </source>
</evidence>
<evidence type="ECO:0000259" key="2">
    <source>
        <dbReference type="Pfam" id="PF20684"/>
    </source>
</evidence>
<protein>
    <recommendedName>
        <fullName evidence="2">Rhodopsin domain-containing protein</fullName>
    </recommendedName>
</protein>
<sequence length="352" mass="38718">MVQAQAGTLPPIFTISDEDHGGYTAVAVYTLLALTVFVVVTRLSARYYIGKVVQIDDYLLAGATVLAILQSVFVQLSISHGLGKRQNTVSDRNLNLFEKILLIATVSLSKLSISLLFKSLMNRGFSQWANWGLISAIVAWAIASIVALAARCSSPRPWDFVNGECDNMAVMFQTIGAFNIITDAAIVLLSCGVLWTVHVSMAKRVRIIGLLAIRIVVIVAVAFQIHYYDVVVTSSDKTWEQLYASIWDQAVLNLSIIATSIPSLGRLAHELQPNVNAFAMTENHGLRARDKYTISTFANHYPRRAAEANMLGTHTSVVHGSTDDDTESMEALVREGFQQNVFVQRTVELKVE</sequence>
<dbReference type="OrthoDB" id="3918601at2759"/>
<comment type="caution">
    <text evidence="3">The sequence shown here is derived from an EMBL/GenBank/DDBJ whole genome shotgun (WGS) entry which is preliminary data.</text>
</comment>
<proteinExistence type="predicted"/>
<feature type="transmembrane region" description="Helical" evidence="1">
    <location>
        <begin position="26"/>
        <end position="45"/>
    </location>
</feature>
<dbReference type="PANTHER" id="PTHR38794:SF3">
    <property type="entry name" value="INTEGRAL MEMBRANE PROTEIN"/>
    <property type="match status" value="1"/>
</dbReference>
<keyword evidence="1" id="KW-0812">Transmembrane</keyword>
<reference evidence="3 4" key="1">
    <citation type="submission" date="2015-06" db="EMBL/GenBank/DDBJ databases">
        <title>Talaromyces atroroseus IBT 11181 draft genome.</title>
        <authorList>
            <person name="Rasmussen K.B."/>
            <person name="Rasmussen S."/>
            <person name="Petersen B."/>
            <person name="Sicheritz-Ponten T."/>
            <person name="Mortensen U.H."/>
            <person name="Thrane U."/>
        </authorList>
    </citation>
    <scope>NUCLEOTIDE SEQUENCE [LARGE SCALE GENOMIC DNA]</scope>
    <source>
        <strain evidence="3 4">IBT 11181</strain>
    </source>
</reference>
<dbReference type="Pfam" id="PF20684">
    <property type="entry name" value="Fung_rhodopsin"/>
    <property type="match status" value="1"/>
</dbReference>
<keyword evidence="4" id="KW-1185">Reference proteome</keyword>
<dbReference type="AlphaFoldDB" id="A0A225AVW5"/>
<feature type="transmembrane region" description="Helical" evidence="1">
    <location>
        <begin position="57"/>
        <end position="76"/>
    </location>
</feature>
<dbReference type="InterPro" id="IPR049326">
    <property type="entry name" value="Rhodopsin_dom_fungi"/>
</dbReference>